<comment type="similarity">
    <text evidence="1">Belongs to the LOB domain-containing protein family.</text>
</comment>
<dbReference type="PROSITE" id="PS50891">
    <property type="entry name" value="LOB"/>
    <property type="match status" value="1"/>
</dbReference>
<dbReference type="Pfam" id="PF13966">
    <property type="entry name" value="zf-RVT"/>
    <property type="match status" value="1"/>
</dbReference>
<accession>A0A8T2EWQ7</accession>
<dbReference type="Proteomes" id="UP000694240">
    <property type="component" value="Chromosome 3"/>
</dbReference>
<dbReference type="InterPro" id="IPR044730">
    <property type="entry name" value="RNase_H-like_dom_plant"/>
</dbReference>
<evidence type="ECO:0000313" key="4">
    <source>
        <dbReference type="Proteomes" id="UP000694240"/>
    </source>
</evidence>
<evidence type="ECO:0000256" key="1">
    <source>
        <dbReference type="ARBA" id="ARBA00005474"/>
    </source>
</evidence>
<keyword evidence="4" id="KW-1185">Reference proteome</keyword>
<dbReference type="Pfam" id="PF13456">
    <property type="entry name" value="RVT_3"/>
    <property type="match status" value="1"/>
</dbReference>
<name>A0A8T2EWQ7_9BRAS</name>
<dbReference type="InterPro" id="IPR026960">
    <property type="entry name" value="RVT-Znf"/>
</dbReference>
<dbReference type="GO" id="GO:0004523">
    <property type="term" value="F:RNA-DNA hybrid ribonuclease activity"/>
    <property type="evidence" value="ECO:0007669"/>
    <property type="project" value="InterPro"/>
</dbReference>
<dbReference type="PANTHER" id="PTHR31301:SF21">
    <property type="entry name" value="LOB DOMAIN-CONTAINING PROTEIN 27-RELATED"/>
    <property type="match status" value="1"/>
</dbReference>
<dbReference type="GO" id="GO:0003676">
    <property type="term" value="F:nucleic acid binding"/>
    <property type="evidence" value="ECO:0007669"/>
    <property type="project" value="InterPro"/>
</dbReference>
<dbReference type="InterPro" id="IPR004883">
    <property type="entry name" value="LOB"/>
</dbReference>
<dbReference type="CDD" id="cd06222">
    <property type="entry name" value="RNase_H_like"/>
    <property type="match status" value="1"/>
</dbReference>
<dbReference type="PANTHER" id="PTHR31301">
    <property type="entry name" value="LOB DOMAIN-CONTAINING PROTEIN 4-RELATED"/>
    <property type="match status" value="1"/>
</dbReference>
<comment type="caution">
    <text evidence="3">The sequence shown here is derived from an EMBL/GenBank/DDBJ whole genome shotgun (WGS) entry which is preliminary data.</text>
</comment>
<evidence type="ECO:0000313" key="3">
    <source>
        <dbReference type="EMBL" id="KAG7627696.1"/>
    </source>
</evidence>
<sequence length="802" mass="91188">MLAAKDVLKLGIRETIGSGFGTYIWTDPWIPDSPARPPKGLAVEKDPLVCVNSLIDFRTKQWKMDRLRDLFLSEEITLILGIKPSLNVSSDGYCWTMTKSGNYTVKSGYEVARTLSRPICDHPSQGPSVTTLKAQAWKLKTTRKIKHFVWQCVSGCLASCQRLFYRHIGRDKGCPRCGAEEETINHLIFECPPARQVWALSNIPSFPTLFPSPSLYNNLDYLYWRGKEVGADEEILKIFPWIMWYIWKARNRKIFDNLCVPPHETLDLAIQEEGEWRRANQREDPQSETNPTVQMTQIPEFNPVCFIDGSWHEAEARSGHGWLVSCGGRLLHLGLKGSRRSLSPLHAELETLLWSMKCLVAIPMTSILILTDCSDLLEMKSNPEEWPTFSAELRDFVYYRDLFACFSIKYISRSGNTSADHLAKCARVRGFCFTHSLLFCSHRMSNTKHIHKGLQERLLDLLLIALIVYMTLKGGTSGACAACKYQRRRCAADCPLAPYFPAEQPKLFQNVHRLFGVRSIVKILEKLDETQKPEAMKSIIFQSYVRDRSPVHGCLGVTQQLQYMIWFAEEELKAVNSQLQLYRSQPQNGQNQNQNHNHNQMIHELGSDHNKQQEDVTSQQLDLGMGLNVNNNQSNVVTPFFSSLLPVSETQQPQMSYTYSCSEVNSNGYSPPAYNTDSGKEILTNNNNVWGDQNRFLYNNNNGGGYSNQNESCHEMKSNGVMAIQSQLVNLQMVSNHQRVEEEEADHEYDELHQFLDIIDDRQSFGDSKEASGGSLKEQIDEIGENELRSAATCFSLTSVNN</sequence>
<dbReference type="Pfam" id="PF03195">
    <property type="entry name" value="LOB"/>
    <property type="match status" value="1"/>
</dbReference>
<dbReference type="InterPro" id="IPR002156">
    <property type="entry name" value="RNaseH_domain"/>
</dbReference>
<dbReference type="AlphaFoldDB" id="A0A8T2EWQ7"/>
<protein>
    <submittedName>
        <fullName evidence="3">Ribonuclease H domain</fullName>
    </submittedName>
</protein>
<organism evidence="3 4">
    <name type="scientific">Arabidopsis thaliana x Arabidopsis arenosa</name>
    <dbReference type="NCBI Taxonomy" id="1240361"/>
    <lineage>
        <taxon>Eukaryota</taxon>
        <taxon>Viridiplantae</taxon>
        <taxon>Streptophyta</taxon>
        <taxon>Embryophyta</taxon>
        <taxon>Tracheophyta</taxon>
        <taxon>Spermatophyta</taxon>
        <taxon>Magnoliopsida</taxon>
        <taxon>eudicotyledons</taxon>
        <taxon>Gunneridae</taxon>
        <taxon>Pentapetalae</taxon>
        <taxon>rosids</taxon>
        <taxon>malvids</taxon>
        <taxon>Brassicales</taxon>
        <taxon>Brassicaceae</taxon>
        <taxon>Camelineae</taxon>
        <taxon>Arabidopsis</taxon>
    </lineage>
</organism>
<proteinExistence type="inferred from homology"/>
<gene>
    <name evidence="3" type="ORF">ISN45_At03g040170</name>
</gene>
<dbReference type="EMBL" id="JAEFBK010000003">
    <property type="protein sequence ID" value="KAG7627696.1"/>
    <property type="molecule type" value="Genomic_DNA"/>
</dbReference>
<evidence type="ECO:0000259" key="2">
    <source>
        <dbReference type="PROSITE" id="PS50891"/>
    </source>
</evidence>
<reference evidence="3 4" key="1">
    <citation type="submission" date="2020-12" db="EMBL/GenBank/DDBJ databases">
        <title>Concerted genomic and epigenomic changes stabilize Arabidopsis allopolyploids.</title>
        <authorList>
            <person name="Chen Z."/>
        </authorList>
    </citation>
    <scope>NUCLEOTIDE SEQUENCE [LARGE SCALE GENOMIC DNA]</scope>
    <source>
        <strain evidence="3">Allo738</strain>
        <tissue evidence="3">Leaf</tissue>
    </source>
</reference>
<feature type="domain" description="LOB" evidence="2">
    <location>
        <begin position="478"/>
        <end position="579"/>
    </location>
</feature>